<keyword evidence="3" id="KW-0274">FAD</keyword>
<dbReference type="OrthoDB" id="1716816at2759"/>
<dbReference type="STRING" id="158607.A0A2P5I9S0"/>
<accession>A0A2P5I9S0</accession>
<dbReference type="AlphaFoldDB" id="A0A2P5I9S0"/>
<dbReference type="GO" id="GO:0016709">
    <property type="term" value="F:oxidoreductase activity, acting on paired donors, with incorporation or reduction of molecular oxygen, NAD(P)H as one donor, and incorporation of one atom of oxygen"/>
    <property type="evidence" value="ECO:0007669"/>
    <property type="project" value="UniProtKB-ARBA"/>
</dbReference>
<organism evidence="8 9">
    <name type="scientific">Diaporthe helianthi</name>
    <dbReference type="NCBI Taxonomy" id="158607"/>
    <lineage>
        <taxon>Eukaryota</taxon>
        <taxon>Fungi</taxon>
        <taxon>Dikarya</taxon>
        <taxon>Ascomycota</taxon>
        <taxon>Pezizomycotina</taxon>
        <taxon>Sordariomycetes</taxon>
        <taxon>Sordariomycetidae</taxon>
        <taxon>Diaporthales</taxon>
        <taxon>Diaporthaceae</taxon>
        <taxon>Diaporthe</taxon>
    </lineage>
</organism>
<dbReference type="InterPro" id="IPR038220">
    <property type="entry name" value="PHOX_C_sf"/>
</dbReference>
<feature type="region of interest" description="Disordered" evidence="5">
    <location>
        <begin position="1"/>
        <end position="48"/>
    </location>
</feature>
<dbReference type="SUPFAM" id="SSF52833">
    <property type="entry name" value="Thioredoxin-like"/>
    <property type="match status" value="1"/>
</dbReference>
<gene>
    <name evidence="8" type="ORF">DHEL01_v202371</name>
</gene>
<evidence type="ECO:0000313" key="9">
    <source>
        <dbReference type="Proteomes" id="UP000094444"/>
    </source>
</evidence>
<dbReference type="Gene3D" id="3.30.9.10">
    <property type="entry name" value="D-Amino Acid Oxidase, subunit A, domain 2"/>
    <property type="match status" value="1"/>
</dbReference>
<keyword evidence="2" id="KW-0285">Flavoprotein</keyword>
<evidence type="ECO:0000256" key="4">
    <source>
        <dbReference type="ARBA" id="ARBA00023002"/>
    </source>
</evidence>
<evidence type="ECO:0000259" key="7">
    <source>
        <dbReference type="Pfam" id="PF07976"/>
    </source>
</evidence>
<name>A0A2P5I9S0_DIAHE</name>
<evidence type="ECO:0000256" key="1">
    <source>
        <dbReference type="ARBA" id="ARBA00007801"/>
    </source>
</evidence>
<evidence type="ECO:0000259" key="6">
    <source>
        <dbReference type="Pfam" id="PF01494"/>
    </source>
</evidence>
<comment type="similarity">
    <text evidence="1">Belongs to the PheA/TfdB FAD monooxygenase family.</text>
</comment>
<keyword evidence="4" id="KW-0560">Oxidoreductase</keyword>
<feature type="domain" description="FAD-binding" evidence="6">
    <location>
        <begin position="411"/>
        <end position="478"/>
    </location>
</feature>
<dbReference type="PANTHER" id="PTHR43004:SF4">
    <property type="entry name" value="FAD-BINDING DOMAIN-CONTAINING PROTEIN"/>
    <property type="match status" value="1"/>
</dbReference>
<dbReference type="Gene3D" id="3.50.50.60">
    <property type="entry name" value="FAD/NAD(P)-binding domain"/>
    <property type="match status" value="1"/>
</dbReference>
<dbReference type="GO" id="GO:0071949">
    <property type="term" value="F:FAD binding"/>
    <property type="evidence" value="ECO:0007669"/>
    <property type="project" value="InterPro"/>
</dbReference>
<dbReference type="PRINTS" id="PR00420">
    <property type="entry name" value="RNGMNOXGNASE"/>
</dbReference>
<dbReference type="EMBL" id="MAVT02000128">
    <property type="protein sequence ID" value="POS79248.1"/>
    <property type="molecule type" value="Genomic_DNA"/>
</dbReference>
<protein>
    <submittedName>
        <fullName evidence="8">Phenol 2-monooxygenase</fullName>
    </submittedName>
</protein>
<sequence length="768" mass="84254">MSNNASSPMGGSSDGDVDMDTDTLVNANGSGNDDDATTPRPEPINENAPVNIMPLLTRHQPKPEHHDVCIIGAGPAGLMLGLVLARFGIRPLILDERSDQTPAGRADGLQPKTIETLRMLGLADTLLQQSVKIYDITMWQSLSSSSGEHELRRLAREVHYPAFIVDLVDPFLLIGHQGMVEKVFVEDLAKRGITVKRCHKLDSVSVKDDGTTTTMEVQAAFNVTRDLRAFDTTYLVGCDGAHSRVRKMIVGPSDPGARDDRDEMSVWGVLDGEVDTNFPDIWTKCVVFSEQYGSVLIIPRERDMTRLYIEMRPDTDMAAADSNPARVQAAIMRRAAQIIGSDGRGQYRIRWRRVEWFGQYRVSQRVAPRFSCPVPTTTTPSEATARQQTPTPATVVIQAAAAAAADEEDQGEHRIFIAGDAAHTHSPKAAQGMNTALHDSWNLAWKLNLAIRGLARPSVLLESYSWERQKIARDLVAFDFTHAQEMSRGNPAALFDNFRKNVRFISGVGCEYAPNPLNLVPQGFSGDDKDNNNTRNGIDEDAAAAAAAVPGLPQLGARPGCTLPPGKVSRYIDANPVDVQLDIPVLGQFRLYFFIPDILSAPAAAFLVSLCGAIAEPESLMSRLSAAAGKSYLERPRVPSHEDIFKRPERYIAVSQFFAFSLITSTSKHLFEISDLPAILSRSPWTIYLDDRPDLDTRGLTCTEKYLGAPLQDGEVAIVNVRPDGYVGAVRRWDMSPGGGSEDPIETGREAARWLDAYFDGFLQVPEA</sequence>
<feature type="domain" description="FAD-binding" evidence="6">
    <location>
        <begin position="67"/>
        <end position="343"/>
    </location>
</feature>
<proteinExistence type="inferred from homology"/>
<dbReference type="SUPFAM" id="SSF54373">
    <property type="entry name" value="FAD-linked reductases, C-terminal domain"/>
    <property type="match status" value="1"/>
</dbReference>
<dbReference type="PANTHER" id="PTHR43004">
    <property type="entry name" value="TRK SYSTEM POTASSIUM UPTAKE PROTEIN"/>
    <property type="match status" value="1"/>
</dbReference>
<dbReference type="SUPFAM" id="SSF51905">
    <property type="entry name" value="FAD/NAD(P)-binding domain"/>
    <property type="match status" value="1"/>
</dbReference>
<keyword evidence="9" id="KW-1185">Reference proteome</keyword>
<dbReference type="InterPro" id="IPR012941">
    <property type="entry name" value="Phe_hydrox_C_dim_dom"/>
</dbReference>
<dbReference type="InterPro" id="IPR002938">
    <property type="entry name" value="FAD-bd"/>
</dbReference>
<dbReference type="Gene3D" id="3.40.30.20">
    <property type="match status" value="1"/>
</dbReference>
<reference evidence="8" key="1">
    <citation type="submission" date="2017-09" db="EMBL/GenBank/DDBJ databases">
        <title>Polyketide synthases of a Diaporthe helianthi virulent isolate.</title>
        <authorList>
            <person name="Baroncelli R."/>
        </authorList>
    </citation>
    <scope>NUCLEOTIDE SEQUENCE [LARGE SCALE GENOMIC DNA]</scope>
    <source>
        <strain evidence="8">7/96</strain>
    </source>
</reference>
<evidence type="ECO:0000256" key="3">
    <source>
        <dbReference type="ARBA" id="ARBA00022827"/>
    </source>
</evidence>
<evidence type="ECO:0000256" key="5">
    <source>
        <dbReference type="SAM" id="MobiDB-lite"/>
    </source>
</evidence>
<dbReference type="InterPro" id="IPR050641">
    <property type="entry name" value="RIFMO-like"/>
</dbReference>
<dbReference type="Proteomes" id="UP000094444">
    <property type="component" value="Unassembled WGS sequence"/>
</dbReference>
<comment type="caution">
    <text evidence="8">The sequence shown here is derived from an EMBL/GenBank/DDBJ whole genome shotgun (WGS) entry which is preliminary data.</text>
</comment>
<dbReference type="Pfam" id="PF01494">
    <property type="entry name" value="FAD_binding_3"/>
    <property type="match status" value="2"/>
</dbReference>
<dbReference type="InterPro" id="IPR036188">
    <property type="entry name" value="FAD/NAD-bd_sf"/>
</dbReference>
<dbReference type="Pfam" id="PF07976">
    <property type="entry name" value="Phe_hydrox_dim"/>
    <property type="match status" value="1"/>
</dbReference>
<evidence type="ECO:0000256" key="2">
    <source>
        <dbReference type="ARBA" id="ARBA00022630"/>
    </source>
</evidence>
<dbReference type="InParanoid" id="A0A2P5I9S0"/>
<dbReference type="InterPro" id="IPR036249">
    <property type="entry name" value="Thioredoxin-like_sf"/>
</dbReference>
<feature type="domain" description="Phenol hydroxylase-like C-terminal dimerisation" evidence="7">
    <location>
        <begin position="556"/>
        <end position="763"/>
    </location>
</feature>
<evidence type="ECO:0000313" key="8">
    <source>
        <dbReference type="EMBL" id="POS79248.1"/>
    </source>
</evidence>